<feature type="non-terminal residue" evidence="1">
    <location>
        <position position="99"/>
    </location>
</feature>
<protein>
    <submittedName>
        <fullName evidence="1">Uncharacterized protein</fullName>
    </submittedName>
</protein>
<gene>
    <name evidence="1" type="ORF">CEXT_375831</name>
</gene>
<proteinExistence type="predicted"/>
<evidence type="ECO:0000313" key="1">
    <source>
        <dbReference type="EMBL" id="GIX83628.1"/>
    </source>
</evidence>
<organism evidence="1 2">
    <name type="scientific">Caerostris extrusa</name>
    <name type="common">Bark spider</name>
    <name type="synonym">Caerostris bankana</name>
    <dbReference type="NCBI Taxonomy" id="172846"/>
    <lineage>
        <taxon>Eukaryota</taxon>
        <taxon>Metazoa</taxon>
        <taxon>Ecdysozoa</taxon>
        <taxon>Arthropoda</taxon>
        <taxon>Chelicerata</taxon>
        <taxon>Arachnida</taxon>
        <taxon>Araneae</taxon>
        <taxon>Araneomorphae</taxon>
        <taxon>Entelegynae</taxon>
        <taxon>Araneoidea</taxon>
        <taxon>Araneidae</taxon>
        <taxon>Caerostris</taxon>
    </lineage>
</organism>
<dbReference type="Proteomes" id="UP001054945">
    <property type="component" value="Unassembled WGS sequence"/>
</dbReference>
<keyword evidence="2" id="KW-1185">Reference proteome</keyword>
<evidence type="ECO:0000313" key="2">
    <source>
        <dbReference type="Proteomes" id="UP001054945"/>
    </source>
</evidence>
<reference evidence="1 2" key="1">
    <citation type="submission" date="2021-06" db="EMBL/GenBank/DDBJ databases">
        <title>Caerostris extrusa draft genome.</title>
        <authorList>
            <person name="Kono N."/>
            <person name="Arakawa K."/>
        </authorList>
    </citation>
    <scope>NUCLEOTIDE SEQUENCE [LARGE SCALE GENOMIC DNA]</scope>
</reference>
<dbReference type="AlphaFoldDB" id="A0AAV4NIE4"/>
<dbReference type="EMBL" id="BPLR01003352">
    <property type="protein sequence ID" value="GIX83628.1"/>
    <property type="molecule type" value="Genomic_DNA"/>
</dbReference>
<sequence>MFYNWKVWFDVFFHGYLPAEFRTVPYTCEIRWDGNNRCRWMRCDCYCTLYSLSYYTPALSPTENTGYYIITTENDGTAISNAIFSLPCYSKPAIGEHVK</sequence>
<name>A0AAV4NIE4_CAEEX</name>
<comment type="caution">
    <text evidence="1">The sequence shown here is derived from an EMBL/GenBank/DDBJ whole genome shotgun (WGS) entry which is preliminary data.</text>
</comment>
<accession>A0AAV4NIE4</accession>